<evidence type="ECO:0000313" key="2">
    <source>
        <dbReference type="EMBL" id="CDZ45501.1"/>
    </source>
</evidence>
<dbReference type="EMBL" id="CCRK01000002">
    <property type="protein sequence ID" value="CDZ45501.1"/>
    <property type="molecule type" value="Genomic_DNA"/>
</dbReference>
<evidence type="ECO:0000256" key="1">
    <source>
        <dbReference type="SAM" id="Phobius"/>
    </source>
</evidence>
<protein>
    <submittedName>
        <fullName evidence="2">Uncharacterized protein</fullName>
    </submittedName>
</protein>
<organism evidence="2 3">
    <name type="scientific">Neorhizobium galegae bv. officinalis</name>
    <dbReference type="NCBI Taxonomy" id="323656"/>
    <lineage>
        <taxon>Bacteria</taxon>
        <taxon>Pseudomonadati</taxon>
        <taxon>Pseudomonadota</taxon>
        <taxon>Alphaproteobacteria</taxon>
        <taxon>Hyphomicrobiales</taxon>
        <taxon>Rhizobiaceae</taxon>
        <taxon>Rhizobium/Agrobacterium group</taxon>
        <taxon>Neorhizobium</taxon>
    </lineage>
</organism>
<evidence type="ECO:0000313" key="3">
    <source>
        <dbReference type="Proteomes" id="UP000039660"/>
    </source>
</evidence>
<gene>
    <name evidence="2" type="ORF">NGAL_HAMBI1189_09150</name>
</gene>
<keyword evidence="1" id="KW-0812">Transmembrane</keyword>
<dbReference type="Proteomes" id="UP000039660">
    <property type="component" value="Unassembled WGS sequence"/>
</dbReference>
<dbReference type="AlphaFoldDB" id="A0A0T7GDY0"/>
<keyword evidence="1" id="KW-0472">Membrane</keyword>
<name>A0A0T7GDY0_NEOGA</name>
<keyword evidence="1" id="KW-1133">Transmembrane helix</keyword>
<accession>A0A0T7GDY0</accession>
<reference evidence="2 3" key="1">
    <citation type="submission" date="2014-08" db="EMBL/GenBank/DDBJ databases">
        <authorList>
            <person name="Chen Y.-H."/>
        </authorList>
    </citation>
    <scope>NUCLEOTIDE SEQUENCE [LARGE SCALE GENOMIC DNA]</scope>
</reference>
<sequence length="30" mass="3161">MEESVYQARWLLIIIALLVVAMTAVGAAAG</sequence>
<proteinExistence type="predicted"/>
<feature type="transmembrane region" description="Helical" evidence="1">
    <location>
        <begin position="6"/>
        <end position="29"/>
    </location>
</feature>